<organism evidence="1">
    <name type="scientific">Siphoviridae sp. ctY1p61</name>
    <dbReference type="NCBI Taxonomy" id="2826373"/>
    <lineage>
        <taxon>Viruses</taxon>
        <taxon>Duplodnaviria</taxon>
        <taxon>Heunggongvirae</taxon>
        <taxon>Uroviricota</taxon>
        <taxon>Caudoviricetes</taxon>
    </lineage>
</organism>
<dbReference type="InterPro" id="IPR006490">
    <property type="entry name" value="Maj_tail_phi13"/>
</dbReference>
<protein>
    <submittedName>
        <fullName evidence="1">Tail tube protein</fullName>
    </submittedName>
</protein>
<dbReference type="NCBIfam" id="TIGR01603">
    <property type="entry name" value="maj_tail_phi13"/>
    <property type="match status" value="1"/>
</dbReference>
<evidence type="ECO:0000313" key="1">
    <source>
        <dbReference type="EMBL" id="DAD95439.1"/>
    </source>
</evidence>
<dbReference type="EMBL" id="BK015192">
    <property type="protein sequence ID" value="DAD95439.1"/>
    <property type="molecule type" value="Genomic_DNA"/>
</dbReference>
<proteinExistence type="predicted"/>
<sequence>MAAAGKVCTGFSKPYVAKYSNTGGTVSYSGCMQLARGVSVSLSLDTTDDNNFYADNIVAETAAAMFTSGTATLTVDGLLTAAEKFVLGLPEATKTTVGGSTVDVSHYGDGMEIPYVGIGFVVRYQSGGVITYAPVVLTKARFQQPGLDAATQEDTIDWQTQELTAQLMRDDTTNHDWKLVGADQTTEEAAVAVLQTLLGGAA</sequence>
<reference evidence="1" key="1">
    <citation type="journal article" date="2021" name="Proc. Natl. Acad. Sci. U.S.A.">
        <title>A Catalog of Tens of Thousands of Viruses from Human Metagenomes Reveals Hidden Associations with Chronic Diseases.</title>
        <authorList>
            <person name="Tisza M.J."/>
            <person name="Buck C.B."/>
        </authorList>
    </citation>
    <scope>NUCLEOTIDE SEQUENCE</scope>
    <source>
        <strain evidence="1">CtY1p61</strain>
    </source>
</reference>
<name>A0A8S5NM53_9CAUD</name>
<accession>A0A8S5NM53</accession>